<name>A0A1T4XJ03_9BACT</name>
<proteinExistence type="predicted"/>
<evidence type="ECO:0000313" key="1">
    <source>
        <dbReference type="EMBL" id="SKA89393.1"/>
    </source>
</evidence>
<sequence length="54" mass="5753">MCSPHSCSIKITDTSVPRCGTAENGMTDDEALKAGMDEKSKEFVESGAEVYQPA</sequence>
<protein>
    <submittedName>
        <fullName evidence="1">Phosphomethylpyrimidine synthase</fullName>
    </submittedName>
</protein>
<dbReference type="EMBL" id="FUYE01000004">
    <property type="protein sequence ID" value="SKA89393.1"/>
    <property type="molecule type" value="Genomic_DNA"/>
</dbReference>
<reference evidence="2" key="1">
    <citation type="submission" date="2017-02" db="EMBL/GenBank/DDBJ databases">
        <authorList>
            <person name="Varghese N."/>
            <person name="Submissions S."/>
        </authorList>
    </citation>
    <scope>NUCLEOTIDE SEQUENCE [LARGE SCALE GENOMIC DNA]</scope>
    <source>
        <strain evidence="2">ATCC 700200</strain>
    </source>
</reference>
<keyword evidence="2" id="KW-1185">Reference proteome</keyword>
<evidence type="ECO:0000313" key="2">
    <source>
        <dbReference type="Proteomes" id="UP000190774"/>
    </source>
</evidence>
<dbReference type="Proteomes" id="UP000190774">
    <property type="component" value="Unassembled WGS sequence"/>
</dbReference>
<dbReference type="AlphaFoldDB" id="A0A1T4XJ03"/>
<dbReference type="RefSeq" id="WP_176159288.1">
    <property type="nucleotide sequence ID" value="NZ_FUYE01000004.1"/>
</dbReference>
<organism evidence="1 2">
    <name type="scientific">Prosthecobacter debontii</name>
    <dbReference type="NCBI Taxonomy" id="48467"/>
    <lineage>
        <taxon>Bacteria</taxon>
        <taxon>Pseudomonadati</taxon>
        <taxon>Verrucomicrobiota</taxon>
        <taxon>Verrucomicrobiia</taxon>
        <taxon>Verrucomicrobiales</taxon>
        <taxon>Verrucomicrobiaceae</taxon>
        <taxon>Prosthecobacter</taxon>
    </lineage>
</organism>
<gene>
    <name evidence="1" type="ORF">SAMN02745166_01578</name>
</gene>
<dbReference type="STRING" id="48467.SAMN02745166_01578"/>
<accession>A0A1T4XJ03</accession>